<dbReference type="OrthoDB" id="9801658at2"/>
<dbReference type="Pfam" id="PF03237">
    <property type="entry name" value="Terminase_6N"/>
    <property type="match status" value="1"/>
</dbReference>
<dbReference type="RefSeq" id="WP_085440443.1">
    <property type="nucleotide sequence ID" value="NZ_LVJN01000015.1"/>
</dbReference>
<organism evidence="1 2">
    <name type="scientific">Magnetofaba australis IT-1</name>
    <dbReference type="NCBI Taxonomy" id="1434232"/>
    <lineage>
        <taxon>Bacteria</taxon>
        <taxon>Pseudomonadati</taxon>
        <taxon>Pseudomonadota</taxon>
        <taxon>Magnetococcia</taxon>
        <taxon>Magnetococcales</taxon>
        <taxon>Magnetococcaceae</taxon>
        <taxon>Magnetofaba</taxon>
    </lineage>
</organism>
<sequence length="277" mass="30433">MTLPAMARDLRYALDPVAWAVERLQWEPDTWQRRFLLSASQRVILLCSRQVGKSTAAAALALHTAIFRPGSNTLLLSPSQRQSGELFRKISGFLKALPEQERPQLPEDNRLSLATASGSRVVSLPGSPDTIRGYSGVDLLVLDEAAFASDALYMAVLPMLAASGGRLVLLSTPQGKRGFFYREWADGGADWARIQVRASECPRISPAFLEQQRQTMGEAWFQQEYMAEFSDNLNAVFSHNAIQAAFCNDVDPLFPSGLEGFEGGAGDMFAVNPAFRT</sequence>
<gene>
    <name evidence="1" type="ORF">MAIT1_00381</name>
</gene>
<dbReference type="EMBL" id="LVJN01000015">
    <property type="protein sequence ID" value="OSM06762.1"/>
    <property type="molecule type" value="Genomic_DNA"/>
</dbReference>
<comment type="caution">
    <text evidence="1">The sequence shown here is derived from an EMBL/GenBank/DDBJ whole genome shotgun (WGS) entry which is preliminary data.</text>
</comment>
<protein>
    <submittedName>
        <fullName evidence="1">Uncharacterized protein</fullName>
    </submittedName>
</protein>
<dbReference type="Gene3D" id="3.40.50.300">
    <property type="entry name" value="P-loop containing nucleotide triphosphate hydrolases"/>
    <property type="match status" value="1"/>
</dbReference>
<dbReference type="InterPro" id="IPR027417">
    <property type="entry name" value="P-loop_NTPase"/>
</dbReference>
<dbReference type="SUPFAM" id="SSF52540">
    <property type="entry name" value="P-loop containing nucleoside triphosphate hydrolases"/>
    <property type="match status" value="1"/>
</dbReference>
<dbReference type="Proteomes" id="UP000194003">
    <property type="component" value="Unassembled WGS sequence"/>
</dbReference>
<name>A0A1Y2K7V5_9PROT</name>
<evidence type="ECO:0000313" key="1">
    <source>
        <dbReference type="EMBL" id="OSM06762.1"/>
    </source>
</evidence>
<reference evidence="1 2" key="1">
    <citation type="journal article" date="2016" name="BMC Genomics">
        <title>Combined genomic and structural analyses of a cultured magnetotactic bacterium reveals its niche adaptation to a dynamic environment.</title>
        <authorList>
            <person name="Araujo A.C."/>
            <person name="Morillo V."/>
            <person name="Cypriano J."/>
            <person name="Teixeira L.C."/>
            <person name="Leao P."/>
            <person name="Lyra S."/>
            <person name="Almeida L.G."/>
            <person name="Bazylinski D.A."/>
            <person name="Vasconcellos A.T."/>
            <person name="Abreu F."/>
            <person name="Lins U."/>
        </authorList>
    </citation>
    <scope>NUCLEOTIDE SEQUENCE [LARGE SCALE GENOMIC DNA]</scope>
    <source>
        <strain evidence="1 2">IT-1</strain>
    </source>
</reference>
<keyword evidence="2" id="KW-1185">Reference proteome</keyword>
<evidence type="ECO:0000313" key="2">
    <source>
        <dbReference type="Proteomes" id="UP000194003"/>
    </source>
</evidence>
<accession>A0A1Y2K7V5</accession>
<dbReference type="STRING" id="1434232.MAIT1_00381"/>
<dbReference type="AlphaFoldDB" id="A0A1Y2K7V5"/>
<proteinExistence type="predicted"/>